<evidence type="ECO:0000256" key="2">
    <source>
        <dbReference type="ARBA" id="ARBA00022452"/>
    </source>
</evidence>
<keyword evidence="4" id="KW-0472">Membrane</keyword>
<dbReference type="GO" id="GO:0015562">
    <property type="term" value="F:efflux transmembrane transporter activity"/>
    <property type="evidence" value="ECO:0007669"/>
    <property type="project" value="InterPro"/>
</dbReference>
<comment type="subcellular location">
    <subcellularLocation>
        <location evidence="1">Cell outer membrane</location>
    </subcellularLocation>
</comment>
<protein>
    <submittedName>
        <fullName evidence="6">Outer membrane protein TolC</fullName>
    </submittedName>
</protein>
<evidence type="ECO:0000256" key="4">
    <source>
        <dbReference type="ARBA" id="ARBA00023136"/>
    </source>
</evidence>
<dbReference type="SUPFAM" id="SSF56954">
    <property type="entry name" value="Outer membrane efflux proteins (OEP)"/>
    <property type="match status" value="1"/>
</dbReference>
<evidence type="ECO:0000313" key="7">
    <source>
        <dbReference type="Proteomes" id="UP000247973"/>
    </source>
</evidence>
<dbReference type="AlphaFoldDB" id="A0A2V3PVE9"/>
<dbReference type="GO" id="GO:0009279">
    <property type="term" value="C:cell outer membrane"/>
    <property type="evidence" value="ECO:0007669"/>
    <property type="project" value="UniProtKB-SubCell"/>
</dbReference>
<comment type="caution">
    <text evidence="6">The sequence shown here is derived from an EMBL/GenBank/DDBJ whole genome shotgun (WGS) entry which is preliminary data.</text>
</comment>
<keyword evidence="3" id="KW-0812">Transmembrane</keyword>
<dbReference type="Proteomes" id="UP000247973">
    <property type="component" value="Unassembled WGS sequence"/>
</dbReference>
<evidence type="ECO:0000256" key="1">
    <source>
        <dbReference type="ARBA" id="ARBA00004442"/>
    </source>
</evidence>
<accession>A0A2V3PVE9</accession>
<dbReference type="EMBL" id="QICL01000012">
    <property type="protein sequence ID" value="PXV63770.1"/>
    <property type="molecule type" value="Genomic_DNA"/>
</dbReference>
<dbReference type="RefSeq" id="WP_110310837.1">
    <property type="nucleotide sequence ID" value="NZ_QICL01000012.1"/>
</dbReference>
<reference evidence="6 7" key="1">
    <citation type="submission" date="2018-03" db="EMBL/GenBank/DDBJ databases">
        <title>Genomic Encyclopedia of Archaeal and Bacterial Type Strains, Phase II (KMG-II): from individual species to whole genera.</title>
        <authorList>
            <person name="Goeker M."/>
        </authorList>
    </citation>
    <scope>NUCLEOTIDE SEQUENCE [LARGE SCALE GENOMIC DNA]</scope>
    <source>
        <strain evidence="6 7">DSM 100214</strain>
    </source>
</reference>
<dbReference type="PANTHER" id="PTHR30026:SF20">
    <property type="entry name" value="OUTER MEMBRANE PROTEIN TOLC"/>
    <property type="match status" value="1"/>
</dbReference>
<gene>
    <name evidence="6" type="ORF">CLV62_11219</name>
</gene>
<name>A0A2V3PVE9_9BACT</name>
<proteinExistence type="predicted"/>
<dbReference type="Gene3D" id="1.20.1600.10">
    <property type="entry name" value="Outer membrane efflux proteins (OEP)"/>
    <property type="match status" value="1"/>
</dbReference>
<evidence type="ECO:0000256" key="5">
    <source>
        <dbReference type="ARBA" id="ARBA00023237"/>
    </source>
</evidence>
<organism evidence="6 7">
    <name type="scientific">Dysgonomonas alginatilytica</name>
    <dbReference type="NCBI Taxonomy" id="1605892"/>
    <lineage>
        <taxon>Bacteria</taxon>
        <taxon>Pseudomonadati</taxon>
        <taxon>Bacteroidota</taxon>
        <taxon>Bacteroidia</taxon>
        <taxon>Bacteroidales</taxon>
        <taxon>Dysgonomonadaceae</taxon>
        <taxon>Dysgonomonas</taxon>
    </lineage>
</organism>
<evidence type="ECO:0000256" key="3">
    <source>
        <dbReference type="ARBA" id="ARBA00022692"/>
    </source>
</evidence>
<sequence>MKQFIYITVVIFSCILFRVNAQDNFQEVLRSIESNNTTLKALQEQTKADKISNKTAQNLENPEVGVGYLWGSPAGEGTRKDLSITQSFDFPTAYGYRSQVVKAQNTQADLAYRQQAKGILQEARAFCVELVYQTKVYEELTERVKLARELREAYQSRFDKGDINIIEYNKTKLNLLNEEKALQICEVEITTLRAELQRMNGGEPLSDVLDRYSNYTLPLSFDQWFSMAKVNNPALELAEKEVDLSRKQEKLTKALNLPKISAGYMSERLLGTTHQGITLGVSIPLWEGKNTVKHQKARTIALQVQHKDSELQFYNNLKNQYSRAGTLSGLLREYEEVLDVSNNRSLLKRAFDKGQLSLIDYLLELSIYYTTIDEYLLRERDYQLALSELQQWDSQF</sequence>
<dbReference type="PANTHER" id="PTHR30026">
    <property type="entry name" value="OUTER MEMBRANE PROTEIN TOLC"/>
    <property type="match status" value="1"/>
</dbReference>
<dbReference type="GO" id="GO:1990281">
    <property type="term" value="C:efflux pump complex"/>
    <property type="evidence" value="ECO:0007669"/>
    <property type="project" value="TreeGrafter"/>
</dbReference>
<dbReference type="OrthoDB" id="712316at2"/>
<dbReference type="GO" id="GO:0015288">
    <property type="term" value="F:porin activity"/>
    <property type="evidence" value="ECO:0007669"/>
    <property type="project" value="TreeGrafter"/>
</dbReference>
<keyword evidence="7" id="KW-1185">Reference proteome</keyword>
<evidence type="ECO:0000313" key="6">
    <source>
        <dbReference type="EMBL" id="PXV63770.1"/>
    </source>
</evidence>
<keyword evidence="2" id="KW-1134">Transmembrane beta strand</keyword>
<keyword evidence="5" id="KW-0998">Cell outer membrane</keyword>
<dbReference type="InterPro" id="IPR051906">
    <property type="entry name" value="TolC-like"/>
</dbReference>